<feature type="compositionally biased region" description="Basic and acidic residues" evidence="1">
    <location>
        <begin position="238"/>
        <end position="251"/>
    </location>
</feature>
<reference evidence="2 3" key="1">
    <citation type="submission" date="2018-06" db="EMBL/GenBank/DDBJ databases">
        <title>A transcriptomic atlas of mushroom development highlights an independent origin of complex multicellularity.</title>
        <authorList>
            <consortium name="DOE Joint Genome Institute"/>
            <person name="Krizsan K."/>
            <person name="Almasi E."/>
            <person name="Merenyi Z."/>
            <person name="Sahu N."/>
            <person name="Viragh M."/>
            <person name="Koszo T."/>
            <person name="Mondo S."/>
            <person name="Kiss B."/>
            <person name="Balint B."/>
            <person name="Kues U."/>
            <person name="Barry K."/>
            <person name="Hegedus J.C."/>
            <person name="Henrissat B."/>
            <person name="Johnson J."/>
            <person name="Lipzen A."/>
            <person name="Ohm R."/>
            <person name="Nagy I."/>
            <person name="Pangilinan J."/>
            <person name="Yan J."/>
            <person name="Xiong Y."/>
            <person name="Grigoriev I.V."/>
            <person name="Hibbett D.S."/>
            <person name="Nagy L.G."/>
        </authorList>
    </citation>
    <scope>NUCLEOTIDE SEQUENCE [LARGE SCALE GENOMIC DNA]</scope>
    <source>
        <strain evidence="2 3">SZMC22713</strain>
    </source>
</reference>
<feature type="compositionally biased region" description="Acidic residues" evidence="1">
    <location>
        <begin position="158"/>
        <end position="169"/>
    </location>
</feature>
<organism evidence="2 3">
    <name type="scientific">Rickenella mellea</name>
    <dbReference type="NCBI Taxonomy" id="50990"/>
    <lineage>
        <taxon>Eukaryota</taxon>
        <taxon>Fungi</taxon>
        <taxon>Dikarya</taxon>
        <taxon>Basidiomycota</taxon>
        <taxon>Agaricomycotina</taxon>
        <taxon>Agaricomycetes</taxon>
        <taxon>Hymenochaetales</taxon>
        <taxon>Rickenellaceae</taxon>
        <taxon>Rickenella</taxon>
    </lineage>
</organism>
<dbReference type="Proteomes" id="UP000294933">
    <property type="component" value="Unassembled WGS sequence"/>
</dbReference>
<proteinExistence type="predicted"/>
<feature type="region of interest" description="Disordered" evidence="1">
    <location>
        <begin position="1"/>
        <end position="171"/>
    </location>
</feature>
<feature type="compositionally biased region" description="Basic and acidic residues" evidence="1">
    <location>
        <begin position="137"/>
        <end position="147"/>
    </location>
</feature>
<evidence type="ECO:0000313" key="3">
    <source>
        <dbReference type="Proteomes" id="UP000294933"/>
    </source>
</evidence>
<dbReference type="AlphaFoldDB" id="A0A4Y7Q400"/>
<protein>
    <submittedName>
        <fullName evidence="2">Uncharacterized protein</fullName>
    </submittedName>
</protein>
<keyword evidence="3" id="KW-1185">Reference proteome</keyword>
<feature type="compositionally biased region" description="Polar residues" evidence="1">
    <location>
        <begin position="31"/>
        <end position="51"/>
    </location>
</feature>
<dbReference type="VEuPathDB" id="FungiDB:BD410DRAFT_283621"/>
<evidence type="ECO:0000313" key="2">
    <source>
        <dbReference type="EMBL" id="TDL21892.1"/>
    </source>
</evidence>
<evidence type="ECO:0000256" key="1">
    <source>
        <dbReference type="SAM" id="MobiDB-lite"/>
    </source>
</evidence>
<feature type="compositionally biased region" description="Polar residues" evidence="1">
    <location>
        <begin position="1"/>
        <end position="10"/>
    </location>
</feature>
<feature type="region of interest" description="Disordered" evidence="1">
    <location>
        <begin position="230"/>
        <end position="251"/>
    </location>
</feature>
<feature type="compositionally biased region" description="Basic and acidic residues" evidence="1">
    <location>
        <begin position="11"/>
        <end position="20"/>
    </location>
</feature>
<sequence length="251" mass="26609">MKETVALSNSKEQDNLKEDPGTGPSIAATASKVTLSGSVVNSSQRSQTSAPSAAPSDDMQGNARSSVTIKTRADSDKRNITAVAEATLPKLDHADPYSPHSPNAMDSGDKIPRDLTISEEAQGIVNASAKNVAPADEVARSKSKEELAAESPSPSLNAEDEAALDTEDLEATKRHEDIGLDRIAVDIKAESFKSVDQQTTKKWKENGHCDIDADAGVALLKSNEIENEKKGLGTVTGRIEDGERMPSSKLE</sequence>
<dbReference type="EMBL" id="ML170178">
    <property type="protein sequence ID" value="TDL21892.1"/>
    <property type="molecule type" value="Genomic_DNA"/>
</dbReference>
<accession>A0A4Y7Q400</accession>
<gene>
    <name evidence="2" type="ORF">BD410DRAFT_283621</name>
</gene>
<name>A0A4Y7Q400_9AGAM</name>